<name>A0A2S7T7E5_9FLAO</name>
<feature type="transmembrane region" description="Helical" evidence="7">
    <location>
        <begin position="73"/>
        <end position="99"/>
    </location>
</feature>
<dbReference type="HAMAP" id="MF_01208">
    <property type="entry name" value="PyrE"/>
    <property type="match status" value="1"/>
</dbReference>
<evidence type="ECO:0000256" key="3">
    <source>
        <dbReference type="ARBA" id="ARBA00022676"/>
    </source>
</evidence>
<protein>
    <recommendedName>
        <fullName evidence="2 6">Orotate phosphoribosyltransferase</fullName>
        <shortName evidence="6">OPRT</shortName>
        <shortName evidence="6">OPRTase</shortName>
        <ecNumber evidence="2 6">2.4.2.10</ecNumber>
    </recommendedName>
</protein>
<dbReference type="GO" id="GO:0044205">
    <property type="term" value="P:'de novo' UMP biosynthetic process"/>
    <property type="evidence" value="ECO:0007669"/>
    <property type="project" value="UniProtKB-UniRule"/>
</dbReference>
<comment type="similarity">
    <text evidence="6">Belongs to the purine/pyrimidine phosphoribosyltransferase family. PyrE subfamily.</text>
</comment>
<keyword evidence="5 6" id="KW-0665">Pyrimidine biosynthesis</keyword>
<evidence type="ECO:0000256" key="7">
    <source>
        <dbReference type="SAM" id="Phobius"/>
    </source>
</evidence>
<dbReference type="InterPro" id="IPR004467">
    <property type="entry name" value="Or_phspho_trans_dom"/>
</dbReference>
<dbReference type="InterPro" id="IPR029057">
    <property type="entry name" value="PRTase-like"/>
</dbReference>
<evidence type="ECO:0000256" key="4">
    <source>
        <dbReference type="ARBA" id="ARBA00022679"/>
    </source>
</evidence>
<comment type="pathway">
    <text evidence="1 6">Pyrimidine metabolism; UMP biosynthesis via de novo pathway; UMP from orotate: step 1/2.</text>
</comment>
<accession>A0A2S7T7E5</accession>
<dbReference type="AlphaFoldDB" id="A0A2S7T7E5"/>
<gene>
    <name evidence="6" type="primary">pyrE</name>
    <name evidence="9" type="ORF">BST99_07500</name>
</gene>
<dbReference type="Gene3D" id="3.40.50.2020">
    <property type="match status" value="1"/>
</dbReference>
<feature type="binding site" evidence="6">
    <location>
        <position position="130"/>
    </location>
    <ligand>
        <name>orotate</name>
        <dbReference type="ChEBI" id="CHEBI:30839"/>
    </ligand>
</feature>
<evidence type="ECO:0000256" key="2">
    <source>
        <dbReference type="ARBA" id="ARBA00011971"/>
    </source>
</evidence>
<keyword evidence="7" id="KW-0472">Membrane</keyword>
<dbReference type="InterPro" id="IPR000836">
    <property type="entry name" value="PRTase_dom"/>
</dbReference>
<feature type="domain" description="Phosphoribosyltransferase" evidence="8">
    <location>
        <begin position="58"/>
        <end position="154"/>
    </location>
</feature>
<comment type="caution">
    <text evidence="6">Lacks conserved residue(s) required for the propagation of feature annotation.</text>
</comment>
<dbReference type="OrthoDB" id="9802134at2"/>
<evidence type="ECO:0000256" key="6">
    <source>
        <dbReference type="HAMAP-Rule" id="MF_01208"/>
    </source>
</evidence>
<feature type="binding site" description="in other chain" evidence="6">
    <location>
        <begin position="126"/>
        <end position="134"/>
    </location>
    <ligand>
        <name>5-phospho-alpha-D-ribose 1-diphosphate</name>
        <dbReference type="ChEBI" id="CHEBI:58017"/>
        <note>ligand shared between dimeric partners</note>
    </ligand>
</feature>
<sequence>MILDKDSANKTAELLLQINAIQLRPENPFVWASGWKSPIYCDNRILLSYPVIRNFIREEMAKQVDHLYAKPDVIAGVATGAIGIGILVAEALGLPFVYVRPEPKSHGRKNQIEGLLKSGQSVVVIEDLISTGKSSLNAVKALRDHGATVKGMIAIFNYGFPVAEKNFKEANVDLHSLSNYDHLLHLAKDTRYIQEKEVETLLAWKEQPEKWKVD</sequence>
<evidence type="ECO:0000313" key="9">
    <source>
        <dbReference type="EMBL" id="PQJ15594.1"/>
    </source>
</evidence>
<dbReference type="GO" id="GO:0004588">
    <property type="term" value="F:orotate phosphoribosyltransferase activity"/>
    <property type="evidence" value="ECO:0007669"/>
    <property type="project" value="UniProtKB-UniRule"/>
</dbReference>
<dbReference type="Proteomes" id="UP000239366">
    <property type="component" value="Unassembled WGS sequence"/>
</dbReference>
<keyword evidence="3 6" id="KW-0328">Glycosyltransferase</keyword>
<keyword evidence="6" id="KW-0460">Magnesium</keyword>
<comment type="subunit">
    <text evidence="6">Homodimer.</text>
</comment>
<dbReference type="GO" id="GO:0000287">
    <property type="term" value="F:magnesium ion binding"/>
    <property type="evidence" value="ECO:0007669"/>
    <property type="project" value="UniProtKB-UniRule"/>
</dbReference>
<reference evidence="10" key="1">
    <citation type="submission" date="2016-11" db="EMBL/GenBank/DDBJ databases">
        <title>Trade-off between light-utilization and light-protection in marine flavobacteria.</title>
        <authorList>
            <person name="Kumagai Y."/>
            <person name="Yoshizawa S."/>
            <person name="Kogure K."/>
        </authorList>
    </citation>
    <scope>NUCLEOTIDE SEQUENCE [LARGE SCALE GENOMIC DNA]</scope>
    <source>
        <strain evidence="10">SG-18</strain>
    </source>
</reference>
<comment type="cofactor">
    <cofactor evidence="6">
        <name>Mg(2+)</name>
        <dbReference type="ChEBI" id="CHEBI:18420"/>
    </cofactor>
</comment>
<dbReference type="EC" id="2.4.2.10" evidence="2 6"/>
<dbReference type="PANTHER" id="PTHR19278">
    <property type="entry name" value="OROTATE PHOSPHORIBOSYLTRANSFERASE"/>
    <property type="match status" value="1"/>
</dbReference>
<dbReference type="RefSeq" id="WP_105001244.1">
    <property type="nucleotide sequence ID" value="NZ_MQVX01000001.1"/>
</dbReference>
<keyword evidence="7" id="KW-0812">Transmembrane</keyword>
<dbReference type="PANTHER" id="PTHR19278:SF9">
    <property type="entry name" value="URIDINE 5'-MONOPHOSPHATE SYNTHASE"/>
    <property type="match status" value="1"/>
</dbReference>
<feature type="binding site" evidence="6">
    <location>
        <position position="106"/>
    </location>
    <ligand>
        <name>5-phospho-alpha-D-ribose 1-diphosphate</name>
        <dbReference type="ChEBI" id="CHEBI:58017"/>
        <note>ligand shared between dimeric partners</note>
    </ligand>
</feature>
<dbReference type="CDD" id="cd06223">
    <property type="entry name" value="PRTases_typeI"/>
    <property type="match status" value="1"/>
</dbReference>
<comment type="function">
    <text evidence="6">Catalyzes the transfer of a ribosyl phosphate group from 5-phosphoribose 1-diphosphate to orotate, leading to the formation of orotidine monophosphate (OMP).</text>
</comment>
<evidence type="ECO:0000313" key="10">
    <source>
        <dbReference type="Proteomes" id="UP000239366"/>
    </source>
</evidence>
<comment type="caution">
    <text evidence="9">The sequence shown here is derived from an EMBL/GenBank/DDBJ whole genome shotgun (WGS) entry which is preliminary data.</text>
</comment>
<dbReference type="GO" id="GO:0019856">
    <property type="term" value="P:pyrimidine nucleobase biosynthetic process"/>
    <property type="evidence" value="ECO:0007669"/>
    <property type="project" value="TreeGrafter"/>
</dbReference>
<dbReference type="EMBL" id="MQVX01000001">
    <property type="protein sequence ID" value="PQJ15594.1"/>
    <property type="molecule type" value="Genomic_DNA"/>
</dbReference>
<evidence type="ECO:0000256" key="1">
    <source>
        <dbReference type="ARBA" id="ARBA00004889"/>
    </source>
</evidence>
<comment type="catalytic activity">
    <reaction evidence="6">
        <text>orotidine 5'-phosphate + diphosphate = orotate + 5-phospho-alpha-D-ribose 1-diphosphate</text>
        <dbReference type="Rhea" id="RHEA:10380"/>
        <dbReference type="ChEBI" id="CHEBI:30839"/>
        <dbReference type="ChEBI" id="CHEBI:33019"/>
        <dbReference type="ChEBI" id="CHEBI:57538"/>
        <dbReference type="ChEBI" id="CHEBI:58017"/>
        <dbReference type="EC" id="2.4.2.10"/>
    </reaction>
</comment>
<dbReference type="SUPFAM" id="SSF53271">
    <property type="entry name" value="PRTase-like"/>
    <property type="match status" value="1"/>
</dbReference>
<evidence type="ECO:0000256" key="5">
    <source>
        <dbReference type="ARBA" id="ARBA00022975"/>
    </source>
</evidence>
<feature type="binding site" evidence="6">
    <location>
        <position position="104"/>
    </location>
    <ligand>
        <name>5-phospho-alpha-D-ribose 1-diphosphate</name>
        <dbReference type="ChEBI" id="CHEBI:58017"/>
        <note>ligand shared between dimeric partners</note>
    </ligand>
</feature>
<keyword evidence="7" id="KW-1133">Transmembrane helix</keyword>
<dbReference type="NCBIfam" id="TIGR00336">
    <property type="entry name" value="pyrE"/>
    <property type="match status" value="1"/>
</dbReference>
<feature type="binding site" evidence="6">
    <location>
        <position position="100"/>
    </location>
    <ligand>
        <name>5-phospho-alpha-D-ribose 1-diphosphate</name>
        <dbReference type="ChEBI" id="CHEBI:58017"/>
        <note>ligand shared between dimeric partners</note>
    </ligand>
</feature>
<dbReference type="UniPathway" id="UPA00070">
    <property type="reaction ID" value="UER00119"/>
</dbReference>
<keyword evidence="4 6" id="KW-0808">Transferase</keyword>
<dbReference type="InterPro" id="IPR023031">
    <property type="entry name" value="OPRT"/>
</dbReference>
<proteinExistence type="inferred from homology"/>
<keyword evidence="10" id="KW-1185">Reference proteome</keyword>
<evidence type="ECO:0000259" key="8">
    <source>
        <dbReference type="Pfam" id="PF00156"/>
    </source>
</evidence>
<organism evidence="9 10">
    <name type="scientific">Aureicoccus marinus</name>
    <dbReference type="NCBI Taxonomy" id="754435"/>
    <lineage>
        <taxon>Bacteria</taxon>
        <taxon>Pseudomonadati</taxon>
        <taxon>Bacteroidota</taxon>
        <taxon>Flavobacteriia</taxon>
        <taxon>Flavobacteriales</taxon>
        <taxon>Flavobacteriaceae</taxon>
        <taxon>Aureicoccus</taxon>
    </lineage>
</organism>
<dbReference type="Pfam" id="PF00156">
    <property type="entry name" value="Pribosyltran"/>
    <property type="match status" value="1"/>
</dbReference>